<dbReference type="AlphaFoldDB" id="A0A1F8DN86"/>
<gene>
    <name evidence="2" type="ORF">A2108_00305</name>
</gene>
<reference evidence="2 3" key="1">
    <citation type="journal article" date="2016" name="Nat. Commun.">
        <title>Thousands of microbial genomes shed light on interconnected biogeochemical processes in an aquifer system.</title>
        <authorList>
            <person name="Anantharaman K."/>
            <person name="Brown C.T."/>
            <person name="Hug L.A."/>
            <person name="Sharon I."/>
            <person name="Castelle C.J."/>
            <person name="Probst A.J."/>
            <person name="Thomas B.C."/>
            <person name="Singh A."/>
            <person name="Wilkins M.J."/>
            <person name="Karaoz U."/>
            <person name="Brodie E.L."/>
            <person name="Williams K.H."/>
            <person name="Hubbard S.S."/>
            <person name="Banfield J.F."/>
        </authorList>
    </citation>
    <scope>NUCLEOTIDE SEQUENCE [LARGE SCALE GENOMIC DNA]</scope>
</reference>
<sequence>MRNRLVKNKKGESGQMLAETMVALAMVVIGLLGLMALLSYAIGLNKVIADQYVATYLAAEGVEVVKNIIDGKVADGQGFGAGEGYFEVEWNSAEVSLISAAEEEAKSLTRSLSFDPASKRYSYQSGGGAENTPFKRIIRLQQSDSPEKIAVNSIVFWKARAGGTFEINLEDAFFNWKVQ</sequence>
<keyword evidence="1" id="KW-0472">Membrane</keyword>
<evidence type="ECO:0000313" key="3">
    <source>
        <dbReference type="Proteomes" id="UP000178303"/>
    </source>
</evidence>
<keyword evidence="1" id="KW-0812">Transmembrane</keyword>
<evidence type="ECO:0000313" key="2">
    <source>
        <dbReference type="EMBL" id="OGM90081.1"/>
    </source>
</evidence>
<feature type="transmembrane region" description="Helical" evidence="1">
    <location>
        <begin position="21"/>
        <end position="42"/>
    </location>
</feature>
<comment type="caution">
    <text evidence="2">The sequence shown here is derived from an EMBL/GenBank/DDBJ whole genome shotgun (WGS) entry which is preliminary data.</text>
</comment>
<accession>A0A1F8DN86</accession>
<evidence type="ECO:0000256" key="1">
    <source>
        <dbReference type="SAM" id="Phobius"/>
    </source>
</evidence>
<evidence type="ECO:0008006" key="4">
    <source>
        <dbReference type="Google" id="ProtNLM"/>
    </source>
</evidence>
<keyword evidence="1" id="KW-1133">Transmembrane helix</keyword>
<dbReference type="EMBL" id="MGIN01000006">
    <property type="protein sequence ID" value="OGM90081.1"/>
    <property type="molecule type" value="Genomic_DNA"/>
</dbReference>
<dbReference type="Proteomes" id="UP000178303">
    <property type="component" value="Unassembled WGS sequence"/>
</dbReference>
<name>A0A1F8DN86_9BACT</name>
<organism evidence="2 3">
    <name type="scientific">Candidatus Wolfebacteria bacterium GWA1_42_9</name>
    <dbReference type="NCBI Taxonomy" id="1802553"/>
    <lineage>
        <taxon>Bacteria</taxon>
        <taxon>Candidatus Wolfeibacteriota</taxon>
    </lineage>
</organism>
<proteinExistence type="predicted"/>
<protein>
    <recommendedName>
        <fullName evidence="4">Type 4 fimbrial biogenesis protein PilX N-terminal domain-containing protein</fullName>
    </recommendedName>
</protein>